<evidence type="ECO:0000256" key="6">
    <source>
        <dbReference type="PROSITE-ProRule" id="PRU01091"/>
    </source>
</evidence>
<keyword evidence="3" id="KW-0805">Transcription regulation</keyword>
<keyword evidence="10" id="KW-1185">Reference proteome</keyword>
<name>A0A1E7JRZ4_9ACTN</name>
<feature type="region of interest" description="Disordered" evidence="7">
    <location>
        <begin position="1166"/>
        <end position="1189"/>
    </location>
</feature>
<dbReference type="PANTHER" id="PTHR35807:SF1">
    <property type="entry name" value="TRANSCRIPTIONAL REGULATOR REDD"/>
    <property type="match status" value="1"/>
</dbReference>
<comment type="similarity">
    <text evidence="1">Belongs to the AfsR/DnrI/RedD regulatory family.</text>
</comment>
<feature type="region of interest" description="Disordered" evidence="7">
    <location>
        <begin position="222"/>
        <end position="250"/>
    </location>
</feature>
<evidence type="ECO:0000256" key="7">
    <source>
        <dbReference type="SAM" id="MobiDB-lite"/>
    </source>
</evidence>
<protein>
    <recommendedName>
        <fullName evidence="8">OmpR/PhoB-type domain-containing protein</fullName>
    </recommendedName>
</protein>
<dbReference type="InterPro" id="IPR051677">
    <property type="entry name" value="AfsR-DnrI-RedD_regulator"/>
</dbReference>
<dbReference type="GO" id="GO:0000160">
    <property type="term" value="P:phosphorelay signal transduction system"/>
    <property type="evidence" value="ECO:0007669"/>
    <property type="project" value="UniProtKB-KW"/>
</dbReference>
<dbReference type="InterPro" id="IPR001867">
    <property type="entry name" value="OmpR/PhoB-type_DNA-bd"/>
</dbReference>
<dbReference type="SMART" id="SM01043">
    <property type="entry name" value="BTAD"/>
    <property type="match status" value="1"/>
</dbReference>
<dbReference type="InterPro" id="IPR027417">
    <property type="entry name" value="P-loop_NTPase"/>
</dbReference>
<accession>A0A1E7JRZ4</accession>
<evidence type="ECO:0000256" key="3">
    <source>
        <dbReference type="ARBA" id="ARBA00023015"/>
    </source>
</evidence>
<dbReference type="SUPFAM" id="SSF46894">
    <property type="entry name" value="C-terminal effector domain of the bipartite response regulators"/>
    <property type="match status" value="1"/>
</dbReference>
<dbReference type="EMBL" id="LJGT01000037">
    <property type="protein sequence ID" value="OEU91651.1"/>
    <property type="molecule type" value="Genomic_DNA"/>
</dbReference>
<organism evidence="9 10">
    <name type="scientific">Streptomyces abyssalis</name>
    <dbReference type="NCBI Taxonomy" id="933944"/>
    <lineage>
        <taxon>Bacteria</taxon>
        <taxon>Bacillati</taxon>
        <taxon>Actinomycetota</taxon>
        <taxon>Actinomycetes</taxon>
        <taxon>Kitasatosporales</taxon>
        <taxon>Streptomycetaceae</taxon>
        <taxon>Streptomyces</taxon>
    </lineage>
</organism>
<dbReference type="PATRIC" id="fig|933944.5.peg.1927"/>
<dbReference type="GO" id="GO:0006355">
    <property type="term" value="P:regulation of DNA-templated transcription"/>
    <property type="evidence" value="ECO:0007669"/>
    <property type="project" value="InterPro"/>
</dbReference>
<dbReference type="InterPro" id="IPR036388">
    <property type="entry name" value="WH-like_DNA-bd_sf"/>
</dbReference>
<dbReference type="InterPro" id="IPR005158">
    <property type="entry name" value="BTAD"/>
</dbReference>
<dbReference type="Gene3D" id="1.10.10.10">
    <property type="entry name" value="Winged helix-like DNA-binding domain superfamily/Winged helix DNA-binding domain"/>
    <property type="match status" value="1"/>
</dbReference>
<dbReference type="Gene3D" id="1.25.40.10">
    <property type="entry name" value="Tetratricopeptide repeat domain"/>
    <property type="match status" value="4"/>
</dbReference>
<dbReference type="Pfam" id="PF00931">
    <property type="entry name" value="NB-ARC"/>
    <property type="match status" value="1"/>
</dbReference>
<evidence type="ECO:0000259" key="8">
    <source>
        <dbReference type="PROSITE" id="PS51755"/>
    </source>
</evidence>
<dbReference type="InterPro" id="IPR016032">
    <property type="entry name" value="Sig_transdc_resp-reg_C-effctor"/>
</dbReference>
<dbReference type="Proteomes" id="UP000176087">
    <property type="component" value="Unassembled WGS sequence"/>
</dbReference>
<dbReference type="STRING" id="933944.AN215_03735"/>
<dbReference type="SUPFAM" id="SSF48452">
    <property type="entry name" value="TPR-like"/>
    <property type="match status" value="5"/>
</dbReference>
<dbReference type="Pfam" id="PF00486">
    <property type="entry name" value="Trans_reg_C"/>
    <property type="match status" value="1"/>
</dbReference>
<feature type="DNA-binding region" description="OmpR/PhoB-type" evidence="6">
    <location>
        <begin position="1"/>
        <end position="70"/>
    </location>
</feature>
<proteinExistence type="inferred from homology"/>
<reference evidence="9 10" key="1">
    <citation type="journal article" date="2016" name="Front. Microbiol.">
        <title>Comparative Genomics Analysis of Streptomyces Species Reveals Their Adaptation to the Marine Environment and Their Diversity at the Genomic Level.</title>
        <authorList>
            <person name="Tian X."/>
            <person name="Zhang Z."/>
            <person name="Yang T."/>
            <person name="Chen M."/>
            <person name="Li J."/>
            <person name="Chen F."/>
            <person name="Yang J."/>
            <person name="Li W."/>
            <person name="Zhang B."/>
            <person name="Zhang Z."/>
            <person name="Wu J."/>
            <person name="Zhang C."/>
            <person name="Long L."/>
            <person name="Xiao J."/>
        </authorList>
    </citation>
    <scope>NUCLEOTIDE SEQUENCE [LARGE SCALE GENOMIC DNA]</scope>
    <source>
        <strain evidence="9 10">SCSIO 10390</strain>
    </source>
</reference>
<dbReference type="SMART" id="SM00028">
    <property type="entry name" value="TPR"/>
    <property type="match status" value="8"/>
</dbReference>
<sequence>MLAVLLLHVNRPVQRESLIEAVWGDPAPAYAVNQLQKYVSALRRILEPGRAARSPSEVLGWSEGGYVLRVGPGGLDLAAFERLVGRGRKALAQGDAQQAGAELHEALSLFSGPALGNVSSAVLDAERDRLAELRTAVLEERIQADLDLGRHGRLVAELRRLVAEFPLRERFAALLMLALYRAGRQGDALNVYHQVRRGLRDDLGVDPGTEVEELHRRILAASPSLSWQGPPPGAEADGSAADGQEPAVPDGTRGVHQLPMDISEFVGREQELRELRELVEAPGTGGAEAGERGVLVAVVEGMAGVGKTRFAVRAAHEFIAQDRFADVQLWADLKGFTPERAPVDPANVLEDFLRLLGVPGDRIPGGVEARAALYRDRLARRRALVVLDDAADEEQVRHLLPGSASCLLLITSRRVLSGLDGAHTIRLDVFSPQEAVELIDRVADRTHDETGSPAAMRVAELSGRLPIAVALAGRRLRTRPAWSMDELADRLETDEKRLAQLTVGRRAVEATFDLSYQWLSPAQQRAFTLLAAHPGPDCTADSAAALLGTGRGEAEDLLESLLDEHLLQQHVAGRYRYHDLLRLYARDRAADAGSLEQRTAAVRQLVRWYCAGAETARLSLEPWWHRGPAGDGALGNGVLSEEHPEVPHLADDADSALKWLEEERANLLAVSREAAQHEWRGCTWRLATAAHAFLGLRSYGTDCMEGLRLGLTAARGADGRARRARTLADIGMVCDSLGRHEEAARRHHAALAVFEETGDRHGAATAHYGLGCAAFGLGRYAESAERHHRALALFEETGDRRGQALVLGNLGLVNWFIHGRYRESEEQHRRALTLSEECGDRRVQAYEFAGLGLAHWFFGNYAECARQHRRALALFEETGDRRGQAIALNGLGLADWHLGRLVRAGEYHQQALTVFREVCDRRGEAVALQCVGYANWATGRYDVGEKRLHETLAVCAQTGNRSTEAWSLASLGHMCLRLQRNDEGQEHLEKALSLSRSLGDRHPEASALVGLALVSLNQGQLSSCEEGARQALALSQSIGNPHNETWAMITLGLACCFGDRPEQGADWHRRAAETGQRTGDLFTESMAVNGIGYACTRLGRYEEAERHLRAALTTRQHIGDRHGEAETLTDLAALMHATGRPDAASAYRELAQAGFAEIGVTGTQDHRVVSSSSAPRRASQGCRWDRGGM</sequence>
<evidence type="ECO:0000256" key="1">
    <source>
        <dbReference type="ARBA" id="ARBA00005820"/>
    </source>
</evidence>
<dbReference type="PRINTS" id="PR00364">
    <property type="entry name" value="DISEASERSIST"/>
</dbReference>
<keyword evidence="4 6" id="KW-0238">DNA-binding</keyword>
<dbReference type="InterPro" id="IPR002182">
    <property type="entry name" value="NB-ARC"/>
</dbReference>
<dbReference type="CDD" id="cd15831">
    <property type="entry name" value="BTAD"/>
    <property type="match status" value="1"/>
</dbReference>
<evidence type="ECO:0000256" key="5">
    <source>
        <dbReference type="ARBA" id="ARBA00023163"/>
    </source>
</evidence>
<dbReference type="Pfam" id="PF13424">
    <property type="entry name" value="TPR_12"/>
    <property type="match status" value="3"/>
</dbReference>
<dbReference type="AlphaFoldDB" id="A0A1E7JRZ4"/>
<feature type="domain" description="OmpR/PhoB-type" evidence="8">
    <location>
        <begin position="1"/>
        <end position="70"/>
    </location>
</feature>
<dbReference type="Gene3D" id="3.40.50.300">
    <property type="entry name" value="P-loop containing nucleotide triphosphate hydrolases"/>
    <property type="match status" value="1"/>
</dbReference>
<feature type="compositionally biased region" description="Low complexity" evidence="7">
    <location>
        <begin position="1169"/>
        <end position="1179"/>
    </location>
</feature>
<comment type="caution">
    <text evidence="9">The sequence shown here is derived from an EMBL/GenBank/DDBJ whole genome shotgun (WGS) entry which is preliminary data.</text>
</comment>
<gene>
    <name evidence="9" type="ORF">AN215_03735</name>
</gene>
<dbReference type="InterPro" id="IPR011990">
    <property type="entry name" value="TPR-like_helical_dom_sf"/>
</dbReference>
<evidence type="ECO:0000256" key="2">
    <source>
        <dbReference type="ARBA" id="ARBA00023012"/>
    </source>
</evidence>
<dbReference type="PROSITE" id="PS51755">
    <property type="entry name" value="OMPR_PHOB"/>
    <property type="match status" value="1"/>
</dbReference>
<keyword evidence="2" id="KW-0902">Two-component regulatory system</keyword>
<evidence type="ECO:0000256" key="4">
    <source>
        <dbReference type="ARBA" id="ARBA00023125"/>
    </source>
</evidence>
<dbReference type="SUPFAM" id="SSF52540">
    <property type="entry name" value="P-loop containing nucleoside triphosphate hydrolases"/>
    <property type="match status" value="1"/>
</dbReference>
<evidence type="ECO:0000313" key="10">
    <source>
        <dbReference type="Proteomes" id="UP000176087"/>
    </source>
</evidence>
<dbReference type="InterPro" id="IPR019734">
    <property type="entry name" value="TPR_rpt"/>
</dbReference>
<keyword evidence="5" id="KW-0804">Transcription</keyword>
<dbReference type="GO" id="GO:0043531">
    <property type="term" value="F:ADP binding"/>
    <property type="evidence" value="ECO:0007669"/>
    <property type="project" value="InterPro"/>
</dbReference>
<evidence type="ECO:0000313" key="9">
    <source>
        <dbReference type="EMBL" id="OEU91651.1"/>
    </source>
</evidence>
<dbReference type="Pfam" id="PF03704">
    <property type="entry name" value="BTAD"/>
    <property type="match status" value="1"/>
</dbReference>
<dbReference type="GO" id="GO:0003677">
    <property type="term" value="F:DNA binding"/>
    <property type="evidence" value="ECO:0007669"/>
    <property type="project" value="UniProtKB-UniRule"/>
</dbReference>
<dbReference type="PANTHER" id="PTHR35807">
    <property type="entry name" value="TRANSCRIPTIONAL REGULATOR REDD-RELATED"/>
    <property type="match status" value="1"/>
</dbReference>